<proteinExistence type="predicted"/>
<dbReference type="PANTHER" id="PTHR46889">
    <property type="entry name" value="TRANSPOSASE INSF FOR INSERTION SEQUENCE IS3B-RELATED"/>
    <property type="match status" value="1"/>
</dbReference>
<gene>
    <name evidence="2" type="ORF">IE877_12465</name>
</gene>
<dbReference type="PANTHER" id="PTHR46889:SF4">
    <property type="entry name" value="TRANSPOSASE INSO FOR INSERTION SEQUENCE ELEMENT IS911B-RELATED"/>
    <property type="match status" value="1"/>
</dbReference>
<evidence type="ECO:0000313" key="3">
    <source>
        <dbReference type="Proteomes" id="UP000652176"/>
    </source>
</evidence>
<name>A0ABR9D0Z3_9GAMM</name>
<reference evidence="2 3" key="1">
    <citation type="submission" date="2020-09" db="EMBL/GenBank/DDBJ databases">
        <title>Methylomonas albis sp. nov. and Methylomonas fluvii sp. nov.: Two cold-adapted methanotrophs from the River Elbe and an amended description of Methylovulum psychrotolerans strain Eb1.</title>
        <authorList>
            <person name="Bussmann I.K."/>
            <person name="Klings K.-W."/>
            <person name="Warnstedt J."/>
            <person name="Hoppert M."/>
            <person name="Saborowski A."/>
            <person name="Horn F."/>
            <person name="Liebner S."/>
        </authorList>
    </citation>
    <scope>NUCLEOTIDE SEQUENCE [LARGE SCALE GENOMIC DNA]</scope>
    <source>
        <strain evidence="2 3">EbA</strain>
    </source>
</reference>
<accession>A0ABR9D0Z3</accession>
<dbReference type="Pfam" id="PF13276">
    <property type="entry name" value="HTH_21"/>
    <property type="match status" value="1"/>
</dbReference>
<organism evidence="2 3">
    <name type="scientific">Methylomonas albis</name>
    <dbReference type="NCBI Taxonomy" id="1854563"/>
    <lineage>
        <taxon>Bacteria</taxon>
        <taxon>Pseudomonadati</taxon>
        <taxon>Pseudomonadota</taxon>
        <taxon>Gammaproteobacteria</taxon>
        <taxon>Methylococcales</taxon>
        <taxon>Methylococcaceae</taxon>
        <taxon>Methylomonas</taxon>
    </lineage>
</organism>
<dbReference type="Proteomes" id="UP000652176">
    <property type="component" value="Unassembled WGS sequence"/>
</dbReference>
<dbReference type="EMBL" id="JACXSS010000001">
    <property type="protein sequence ID" value="MBD9356685.1"/>
    <property type="molecule type" value="Genomic_DNA"/>
</dbReference>
<comment type="caution">
    <text evidence="2">The sequence shown here is derived from an EMBL/GenBank/DDBJ whole genome shotgun (WGS) entry which is preliminary data.</text>
</comment>
<dbReference type="InterPro" id="IPR050900">
    <property type="entry name" value="Transposase_IS3/IS150/IS904"/>
</dbReference>
<protein>
    <submittedName>
        <fullName evidence="2">IS3 family transposase</fullName>
    </submittedName>
</protein>
<feature type="domain" description="HTH-like" evidence="1">
    <location>
        <begin position="44"/>
        <end position="96"/>
    </location>
</feature>
<evidence type="ECO:0000313" key="2">
    <source>
        <dbReference type="EMBL" id="MBD9356685.1"/>
    </source>
</evidence>
<sequence>MIQQHEQQFSVSLMCRLLTVSRSGCYQWKNRRPSERQQTHAVLVVEVKRVFEDEKALIGSPRIAKRLNGEGHRASPHAIAKIMKIQGWRAKAARKYKAIHSDPEVLATETANSLSASHRPSAVKR</sequence>
<dbReference type="InterPro" id="IPR025948">
    <property type="entry name" value="HTH-like_dom"/>
</dbReference>
<dbReference type="RefSeq" id="WP_192375015.1">
    <property type="nucleotide sequence ID" value="NZ_CAJHIV010000001.1"/>
</dbReference>
<evidence type="ECO:0000259" key="1">
    <source>
        <dbReference type="Pfam" id="PF13276"/>
    </source>
</evidence>
<keyword evidence="3" id="KW-1185">Reference proteome</keyword>